<organism evidence="1 2">
    <name type="scientific">Glycine soja</name>
    <name type="common">Wild soybean</name>
    <dbReference type="NCBI Taxonomy" id="3848"/>
    <lineage>
        <taxon>Eukaryota</taxon>
        <taxon>Viridiplantae</taxon>
        <taxon>Streptophyta</taxon>
        <taxon>Embryophyta</taxon>
        <taxon>Tracheophyta</taxon>
        <taxon>Spermatophyta</taxon>
        <taxon>Magnoliopsida</taxon>
        <taxon>eudicotyledons</taxon>
        <taxon>Gunneridae</taxon>
        <taxon>Pentapetalae</taxon>
        <taxon>rosids</taxon>
        <taxon>fabids</taxon>
        <taxon>Fabales</taxon>
        <taxon>Fabaceae</taxon>
        <taxon>Papilionoideae</taxon>
        <taxon>50 kb inversion clade</taxon>
        <taxon>NPAAA clade</taxon>
        <taxon>indigoferoid/millettioid clade</taxon>
        <taxon>Phaseoleae</taxon>
        <taxon>Glycine</taxon>
        <taxon>Glycine subgen. Soja</taxon>
    </lineage>
</organism>
<dbReference type="AlphaFoldDB" id="A0A445IKR5"/>
<reference evidence="1 2" key="1">
    <citation type="submission" date="2018-09" db="EMBL/GenBank/DDBJ databases">
        <title>A high-quality reference genome of wild soybean provides a powerful tool to mine soybean genomes.</title>
        <authorList>
            <person name="Xie M."/>
            <person name="Chung C.Y.L."/>
            <person name="Li M.-W."/>
            <person name="Wong F.-L."/>
            <person name="Chan T.-F."/>
            <person name="Lam H.-M."/>
        </authorList>
    </citation>
    <scope>NUCLEOTIDE SEQUENCE [LARGE SCALE GENOMIC DNA]</scope>
    <source>
        <strain evidence="2">cv. W05</strain>
        <tissue evidence="1">Hypocotyl of etiolated seedlings</tissue>
    </source>
</reference>
<name>A0A445IKR5_GLYSO</name>
<sequence length="69" mass="8010">MKSSNRVKASTRYQEWHTNEAVLRSRHDQRKWSTFSMTFSRTWSGKDWWSSSQFVEGCFSLSMAVVGGG</sequence>
<evidence type="ECO:0000313" key="1">
    <source>
        <dbReference type="EMBL" id="RZB86650.1"/>
    </source>
</evidence>
<gene>
    <name evidence="1" type="ORF">D0Y65_026639</name>
</gene>
<evidence type="ECO:0000313" key="2">
    <source>
        <dbReference type="Proteomes" id="UP000289340"/>
    </source>
</evidence>
<protein>
    <submittedName>
        <fullName evidence="1">Uncharacterized protein</fullName>
    </submittedName>
</protein>
<dbReference type="Proteomes" id="UP000289340">
    <property type="component" value="Chromosome 10"/>
</dbReference>
<dbReference type="EMBL" id="QZWG01000010">
    <property type="protein sequence ID" value="RZB86650.1"/>
    <property type="molecule type" value="Genomic_DNA"/>
</dbReference>
<comment type="caution">
    <text evidence="1">The sequence shown here is derived from an EMBL/GenBank/DDBJ whole genome shotgun (WGS) entry which is preliminary data.</text>
</comment>
<accession>A0A445IKR5</accession>
<proteinExistence type="predicted"/>
<keyword evidence="2" id="KW-1185">Reference proteome</keyword>